<feature type="region of interest" description="Disordered" evidence="1">
    <location>
        <begin position="53"/>
        <end position="72"/>
    </location>
</feature>
<reference evidence="2" key="1">
    <citation type="submission" date="2020-05" db="EMBL/GenBank/DDBJ databases">
        <title>WGS assembly of Panicum virgatum.</title>
        <authorList>
            <person name="Lovell J.T."/>
            <person name="Jenkins J."/>
            <person name="Shu S."/>
            <person name="Juenger T.E."/>
            <person name="Schmutz J."/>
        </authorList>
    </citation>
    <scope>NUCLEOTIDE SEQUENCE</scope>
    <source>
        <strain evidence="2">AP13</strain>
    </source>
</reference>
<protein>
    <submittedName>
        <fullName evidence="2">Uncharacterized protein</fullName>
    </submittedName>
</protein>
<evidence type="ECO:0000256" key="1">
    <source>
        <dbReference type="SAM" id="MobiDB-lite"/>
    </source>
</evidence>
<comment type="caution">
    <text evidence="2">The sequence shown here is derived from an EMBL/GenBank/DDBJ whole genome shotgun (WGS) entry which is preliminary data.</text>
</comment>
<feature type="region of interest" description="Disordered" evidence="1">
    <location>
        <begin position="89"/>
        <end position="160"/>
    </location>
</feature>
<feature type="compositionally biased region" description="Basic and acidic residues" evidence="1">
    <location>
        <begin position="115"/>
        <end position="131"/>
    </location>
</feature>
<name>A0A8T0QHM6_PANVG</name>
<keyword evidence="3" id="KW-1185">Reference proteome</keyword>
<accession>A0A8T0QHM6</accession>
<evidence type="ECO:0000313" key="3">
    <source>
        <dbReference type="Proteomes" id="UP000823388"/>
    </source>
</evidence>
<gene>
    <name evidence="2" type="ORF">PVAP13_7KG233255</name>
</gene>
<dbReference type="EMBL" id="CM029049">
    <property type="protein sequence ID" value="KAG2573213.1"/>
    <property type="molecule type" value="Genomic_DNA"/>
</dbReference>
<sequence>MNAMVDSIKDAVENAIIRGNQSGGVRRFMVQGVGHWNGTITSGGADATSAAKERQRRRHGWTSWGTSVPHQRRRCREVATGLRLRHQCRASTPNTAAPPALLRRHRLQSPQCTPIRERGRFPASERDDKGRSGPICPGRPAPWPACLGGERRRRPSPGPG</sequence>
<proteinExistence type="predicted"/>
<evidence type="ECO:0000313" key="2">
    <source>
        <dbReference type="EMBL" id="KAG2573213.1"/>
    </source>
</evidence>
<dbReference type="AlphaFoldDB" id="A0A8T0QHM6"/>
<dbReference type="Proteomes" id="UP000823388">
    <property type="component" value="Chromosome 7K"/>
</dbReference>
<feature type="compositionally biased region" description="Basic residues" evidence="1">
    <location>
        <begin position="151"/>
        <end position="160"/>
    </location>
</feature>
<organism evidence="2 3">
    <name type="scientific">Panicum virgatum</name>
    <name type="common">Blackwell switchgrass</name>
    <dbReference type="NCBI Taxonomy" id="38727"/>
    <lineage>
        <taxon>Eukaryota</taxon>
        <taxon>Viridiplantae</taxon>
        <taxon>Streptophyta</taxon>
        <taxon>Embryophyta</taxon>
        <taxon>Tracheophyta</taxon>
        <taxon>Spermatophyta</taxon>
        <taxon>Magnoliopsida</taxon>
        <taxon>Liliopsida</taxon>
        <taxon>Poales</taxon>
        <taxon>Poaceae</taxon>
        <taxon>PACMAD clade</taxon>
        <taxon>Panicoideae</taxon>
        <taxon>Panicodae</taxon>
        <taxon>Paniceae</taxon>
        <taxon>Panicinae</taxon>
        <taxon>Panicum</taxon>
        <taxon>Panicum sect. Hiantes</taxon>
    </lineage>
</organism>